<evidence type="ECO:0000256" key="1">
    <source>
        <dbReference type="SAM" id="Phobius"/>
    </source>
</evidence>
<dbReference type="Pfam" id="PF20237">
    <property type="entry name" value="DUF6594"/>
    <property type="match status" value="1"/>
</dbReference>
<dbReference type="InterPro" id="IPR046529">
    <property type="entry name" value="DUF6594"/>
</dbReference>
<reference evidence="3 4" key="1">
    <citation type="submission" date="2016-01" db="EMBL/GenBank/DDBJ databases">
        <title>Biosynthesis of antibiotic leucinostatins and their inhibition on Phytophthora in bio-control Purpureocillium lilacinum.</title>
        <authorList>
            <person name="Wang G."/>
            <person name="Liu Z."/>
            <person name="Lin R."/>
            <person name="Li E."/>
            <person name="Mao Z."/>
            <person name="Ling J."/>
            <person name="Yin W."/>
            <person name="Xie B."/>
        </authorList>
    </citation>
    <scope>NUCLEOTIDE SEQUENCE [LARGE SCALE GENOMIC DNA]</scope>
    <source>
        <strain evidence="3">PLBJ-1</strain>
    </source>
</reference>
<comment type="caution">
    <text evidence="3">The sequence shown here is derived from an EMBL/GenBank/DDBJ whole genome shotgun (WGS) entry which is preliminary data.</text>
</comment>
<dbReference type="AlphaFoldDB" id="A0A179FV63"/>
<organism evidence="3 4">
    <name type="scientific">Purpureocillium lilacinum</name>
    <name type="common">Paecilomyces lilacinus</name>
    <dbReference type="NCBI Taxonomy" id="33203"/>
    <lineage>
        <taxon>Eukaryota</taxon>
        <taxon>Fungi</taxon>
        <taxon>Dikarya</taxon>
        <taxon>Ascomycota</taxon>
        <taxon>Pezizomycotina</taxon>
        <taxon>Sordariomycetes</taxon>
        <taxon>Hypocreomycetidae</taxon>
        <taxon>Hypocreales</taxon>
        <taxon>Ophiocordycipitaceae</taxon>
        <taxon>Purpureocillium</taxon>
    </lineage>
</organism>
<dbReference type="Proteomes" id="UP000078240">
    <property type="component" value="Unassembled WGS sequence"/>
</dbReference>
<feature type="transmembrane region" description="Helical" evidence="1">
    <location>
        <begin position="6"/>
        <end position="28"/>
    </location>
</feature>
<name>A0A179FV63_PURLI</name>
<keyword evidence="1" id="KW-1133">Transmembrane helix</keyword>
<keyword evidence="1" id="KW-0812">Transmembrane</keyword>
<evidence type="ECO:0000259" key="2">
    <source>
        <dbReference type="Pfam" id="PF20237"/>
    </source>
</evidence>
<feature type="domain" description="DUF6594" evidence="2">
    <location>
        <begin position="3"/>
        <end position="68"/>
    </location>
</feature>
<accession>A0A179FV63</accession>
<evidence type="ECO:0000313" key="3">
    <source>
        <dbReference type="EMBL" id="OAQ69545.1"/>
    </source>
</evidence>
<protein>
    <recommendedName>
        <fullName evidence="2">DUF6594 domain-containing protein</fullName>
    </recommendedName>
</protein>
<dbReference type="EMBL" id="LSBH01000011">
    <property type="protein sequence ID" value="OAQ69545.1"/>
    <property type="molecule type" value="Genomic_DNA"/>
</dbReference>
<keyword evidence="1" id="KW-0472">Membrane</keyword>
<gene>
    <name evidence="3" type="ORF">VFPBJ_10920</name>
</gene>
<sequence>MVTTILNAITIAVATTFLVGPIIILYLVQTPWIKLLLVTLFTLGFAASVAVITKARRPEIFVGTATWVHLHFIGHRESVWRLDAFAVLFVKPSKALSSVFPGSAVGSRRARSSVAVLAVGHADHNITQADVVLVAGHASSEADEKSPLDGRERPVHVRSDVAATELAEDVHVRVALPVGEARMLDHEHASDSAHLEADGANDGDGVVFMPPRAAGRAQHCGVGSTPSVRAVETMQAWFEAALDIVMCAVEERSFDVVVRSDTRTLNCLRFPARHSENVISKSWNSEHSFTDTASAVLAETRPERQCVVIPSVRRCGPVNAVRTCGNGPDRRTPATNTGFLEGWMDGCPGTARSWS</sequence>
<proteinExistence type="predicted"/>
<evidence type="ECO:0000313" key="4">
    <source>
        <dbReference type="Proteomes" id="UP000078240"/>
    </source>
</evidence>
<feature type="transmembrane region" description="Helical" evidence="1">
    <location>
        <begin position="35"/>
        <end position="52"/>
    </location>
</feature>